<name>C5KV82_PERM5</name>
<dbReference type="PANTHER" id="PTHR15592">
    <property type="entry name" value="MATRIN 3/NUCLEAR PROTEIN 220-RELATED"/>
    <property type="match status" value="1"/>
</dbReference>
<dbReference type="InterPro" id="IPR000504">
    <property type="entry name" value="RRM_dom"/>
</dbReference>
<dbReference type="PROSITE" id="PS50102">
    <property type="entry name" value="RRM"/>
    <property type="match status" value="1"/>
</dbReference>
<sequence length="210" mass="24218">EDLNQIMARYGRNSMLRVIVFHRGTVMHALVETKSQEIADQVKRELDGQNIFTQCNTLRIRYSSFRQLHVNYNNERSWDFTNAGLPTGYPSKNYPPLTEETLRKHIRSTYSRLGMKYSQRPIRENTEMPIVFVVIHADTLLSCNDLAALFAVYGDVRTVKVLQEPRPCAIVHLADFQQCARAVRYLSGLEVHGHLLELSVNRRDKILPSS</sequence>
<dbReference type="OMA" id="RPIRENT"/>
<dbReference type="GO" id="GO:0003723">
    <property type="term" value="F:RNA binding"/>
    <property type="evidence" value="ECO:0007669"/>
    <property type="project" value="UniProtKB-UniRule"/>
</dbReference>
<dbReference type="InterPro" id="IPR012677">
    <property type="entry name" value="Nucleotide-bd_a/b_plait_sf"/>
</dbReference>
<dbReference type="SUPFAM" id="SSF54928">
    <property type="entry name" value="RNA-binding domain, RBD"/>
    <property type="match status" value="2"/>
</dbReference>
<dbReference type="RefSeq" id="XP_002779833.1">
    <property type="nucleotide sequence ID" value="XM_002779787.1"/>
</dbReference>
<evidence type="ECO:0000313" key="4">
    <source>
        <dbReference type="Proteomes" id="UP000007800"/>
    </source>
</evidence>
<reference evidence="3 4" key="1">
    <citation type="submission" date="2008-07" db="EMBL/GenBank/DDBJ databases">
        <authorList>
            <person name="El-Sayed N."/>
            <person name="Caler E."/>
            <person name="Inman J."/>
            <person name="Amedeo P."/>
            <person name="Hass B."/>
            <person name="Wortman J."/>
        </authorList>
    </citation>
    <scope>NUCLEOTIDE SEQUENCE [LARGE SCALE GENOMIC DNA]</scope>
    <source>
        <strain evidence="4">ATCC 50983 / TXsc</strain>
    </source>
</reference>
<feature type="non-terminal residue" evidence="3">
    <location>
        <position position="210"/>
    </location>
</feature>
<organism evidence="4">
    <name type="scientific">Perkinsus marinus (strain ATCC 50983 / TXsc)</name>
    <dbReference type="NCBI Taxonomy" id="423536"/>
    <lineage>
        <taxon>Eukaryota</taxon>
        <taxon>Sar</taxon>
        <taxon>Alveolata</taxon>
        <taxon>Perkinsozoa</taxon>
        <taxon>Perkinsea</taxon>
        <taxon>Perkinsida</taxon>
        <taxon>Perkinsidae</taxon>
        <taxon>Perkinsus</taxon>
    </lineage>
</organism>
<protein>
    <submittedName>
        <fullName evidence="3">Neural polypyrimidine tract binding protein, putative</fullName>
    </submittedName>
</protein>
<gene>
    <name evidence="3" type="ORF">Pmar_PMAR009843</name>
</gene>
<dbReference type="InterPro" id="IPR035979">
    <property type="entry name" value="RBD_domain_sf"/>
</dbReference>
<dbReference type="InParanoid" id="C5KV82"/>
<evidence type="ECO:0000259" key="2">
    <source>
        <dbReference type="PROSITE" id="PS50102"/>
    </source>
</evidence>
<keyword evidence="4" id="KW-1185">Reference proteome</keyword>
<accession>C5KV82</accession>
<feature type="non-terminal residue" evidence="3">
    <location>
        <position position="1"/>
    </location>
</feature>
<dbReference type="EMBL" id="GG676416">
    <property type="protein sequence ID" value="EER11628.1"/>
    <property type="molecule type" value="Genomic_DNA"/>
</dbReference>
<dbReference type="SMART" id="SM00360">
    <property type="entry name" value="RRM"/>
    <property type="match status" value="1"/>
</dbReference>
<dbReference type="AlphaFoldDB" id="C5KV82"/>
<evidence type="ECO:0000313" key="3">
    <source>
        <dbReference type="EMBL" id="EER11628.1"/>
    </source>
</evidence>
<proteinExistence type="predicted"/>
<keyword evidence="1" id="KW-0694">RNA-binding</keyword>
<evidence type="ECO:0000256" key="1">
    <source>
        <dbReference type="PROSITE-ProRule" id="PRU00176"/>
    </source>
</evidence>
<dbReference type="Gene3D" id="3.30.70.330">
    <property type="match status" value="2"/>
</dbReference>
<dbReference type="OrthoDB" id="296632at2759"/>
<dbReference type="Proteomes" id="UP000007800">
    <property type="component" value="Unassembled WGS sequence"/>
</dbReference>
<feature type="domain" description="RRM" evidence="2">
    <location>
        <begin position="129"/>
        <end position="203"/>
    </location>
</feature>
<dbReference type="Pfam" id="PF13893">
    <property type="entry name" value="RRM_5"/>
    <property type="match status" value="1"/>
</dbReference>
<dbReference type="GeneID" id="9047042"/>